<feature type="domain" description="YknX-like C-terminal permuted SH3-like" evidence="5">
    <location>
        <begin position="302"/>
        <end position="357"/>
    </location>
</feature>
<dbReference type="EMBL" id="MEZK01000003">
    <property type="protein sequence ID" value="OGD63875.1"/>
    <property type="molecule type" value="Genomic_DNA"/>
</dbReference>
<dbReference type="InterPro" id="IPR058637">
    <property type="entry name" value="YknX-like_C"/>
</dbReference>
<comment type="caution">
    <text evidence="6">The sequence shown here is derived from an EMBL/GenBank/DDBJ whole genome shotgun (WGS) entry which is preliminary data.</text>
</comment>
<comment type="similarity">
    <text evidence="2">Belongs to the membrane fusion protein (MFP) (TC 8.A.1) family.</text>
</comment>
<dbReference type="GO" id="GO:0030313">
    <property type="term" value="C:cell envelope"/>
    <property type="evidence" value="ECO:0007669"/>
    <property type="project" value="UniProtKB-SubCell"/>
</dbReference>
<evidence type="ECO:0000313" key="7">
    <source>
        <dbReference type="Proteomes" id="UP000177006"/>
    </source>
</evidence>
<dbReference type="AlphaFoldDB" id="A0A1F5E932"/>
<dbReference type="Gene3D" id="2.40.420.20">
    <property type="match status" value="1"/>
</dbReference>
<evidence type="ECO:0000256" key="2">
    <source>
        <dbReference type="ARBA" id="ARBA00009477"/>
    </source>
</evidence>
<dbReference type="GO" id="GO:0022857">
    <property type="term" value="F:transmembrane transporter activity"/>
    <property type="evidence" value="ECO:0007669"/>
    <property type="project" value="InterPro"/>
</dbReference>
<evidence type="ECO:0000256" key="1">
    <source>
        <dbReference type="ARBA" id="ARBA00004196"/>
    </source>
</evidence>
<proteinExistence type="inferred from homology"/>
<keyword evidence="3" id="KW-0175">Coiled coil</keyword>
<evidence type="ECO:0000256" key="4">
    <source>
        <dbReference type="SAM" id="Phobius"/>
    </source>
</evidence>
<keyword evidence="4" id="KW-0472">Membrane</keyword>
<evidence type="ECO:0000259" key="5">
    <source>
        <dbReference type="Pfam" id="PF25989"/>
    </source>
</evidence>
<dbReference type="GO" id="GO:0016020">
    <property type="term" value="C:membrane"/>
    <property type="evidence" value="ECO:0007669"/>
    <property type="project" value="InterPro"/>
</dbReference>
<dbReference type="Pfam" id="PF25989">
    <property type="entry name" value="YknX_C"/>
    <property type="match status" value="1"/>
</dbReference>
<dbReference type="SUPFAM" id="SSF111369">
    <property type="entry name" value="HlyD-like secretion proteins"/>
    <property type="match status" value="1"/>
</dbReference>
<dbReference type="STRING" id="1797457.A2160_01425"/>
<dbReference type="Proteomes" id="UP000177006">
    <property type="component" value="Unassembled WGS sequence"/>
</dbReference>
<evidence type="ECO:0000256" key="3">
    <source>
        <dbReference type="ARBA" id="ARBA00023054"/>
    </source>
</evidence>
<evidence type="ECO:0000313" key="6">
    <source>
        <dbReference type="EMBL" id="OGD63875.1"/>
    </source>
</evidence>
<dbReference type="InterPro" id="IPR050465">
    <property type="entry name" value="UPF0194_transport"/>
</dbReference>
<dbReference type="InterPro" id="IPR006143">
    <property type="entry name" value="RND_pump_MFP"/>
</dbReference>
<dbReference type="Gene3D" id="2.40.30.170">
    <property type="match status" value="1"/>
</dbReference>
<feature type="transmembrane region" description="Helical" evidence="4">
    <location>
        <begin position="31"/>
        <end position="50"/>
    </location>
</feature>
<dbReference type="NCBIfam" id="TIGR01730">
    <property type="entry name" value="RND_mfp"/>
    <property type="match status" value="1"/>
</dbReference>
<gene>
    <name evidence="6" type="ORF">A2160_01425</name>
</gene>
<accession>A0A1F5E932</accession>
<keyword evidence="4" id="KW-1133">Transmembrane helix</keyword>
<name>A0A1F5E932_9BACT</name>
<comment type="subcellular location">
    <subcellularLocation>
        <location evidence="1">Cell envelope</location>
    </subcellularLocation>
</comment>
<dbReference type="PANTHER" id="PTHR32347:SF14">
    <property type="entry name" value="EFFLUX SYSTEM COMPONENT YKNX-RELATED"/>
    <property type="match status" value="1"/>
</dbReference>
<reference evidence="6 7" key="1">
    <citation type="journal article" date="2016" name="Nat. Commun.">
        <title>Thousands of microbial genomes shed light on interconnected biogeochemical processes in an aquifer system.</title>
        <authorList>
            <person name="Anantharaman K."/>
            <person name="Brown C.T."/>
            <person name="Hug L.A."/>
            <person name="Sharon I."/>
            <person name="Castelle C.J."/>
            <person name="Probst A.J."/>
            <person name="Thomas B.C."/>
            <person name="Singh A."/>
            <person name="Wilkins M.J."/>
            <person name="Karaoz U."/>
            <person name="Brodie E.L."/>
            <person name="Williams K.H."/>
            <person name="Hubbard S.S."/>
            <person name="Banfield J.F."/>
        </authorList>
    </citation>
    <scope>NUCLEOTIDE SEQUENCE [LARGE SCALE GENOMIC DNA]</scope>
</reference>
<keyword evidence="4" id="KW-0812">Transmembrane</keyword>
<dbReference type="PANTHER" id="PTHR32347">
    <property type="entry name" value="EFFLUX SYSTEM COMPONENT YKNX-RELATED"/>
    <property type="match status" value="1"/>
</dbReference>
<protein>
    <recommendedName>
        <fullName evidence="5">YknX-like C-terminal permuted SH3-like domain-containing protein</fullName>
    </recommendedName>
</protein>
<sequence length="357" mass="40222">MSILLYDKRVPLIKEIFYMKFAIPSLFKKRWFQVTILIIIILSSFFIWQAKNKAKDGLKTYEVTTKSLEKVVSASGKITAKNQATLRFQTVGQLSWVGVKKGDTVKKWQAIASLNQVELQKELKQELLDYMNTRWDFETTNRDTYKDKVLTDVIQRVKDQSQFDLDRSVLDVEIADIAQKYAVLTSPIDGIVTEATDENPGINVSLTATYYKIVDPTSLRFTAEVEELDIGQVKEGMPTTITLDAFPDQSLTSEVASIEFSSIETTSGSTAYNVQFPLSQESLYRLDMSGDVKIVVQKKENVLTVPVTAVESSGEQKYVTVLKNNKQQKVAIKTGMETDDDYEVLEGLSTGDKVILK</sequence>
<organism evidence="6 7">
    <name type="scientific">Candidatus Beckwithbacteria bacterium RBG_13_42_9</name>
    <dbReference type="NCBI Taxonomy" id="1797457"/>
    <lineage>
        <taxon>Bacteria</taxon>
        <taxon>Candidatus Beckwithiibacteriota</taxon>
    </lineage>
</organism>
<dbReference type="Gene3D" id="2.40.50.100">
    <property type="match status" value="1"/>
</dbReference>